<comment type="similarity">
    <text evidence="1">Belongs to the acetyl-CoA hydrolase/transferase family.</text>
</comment>
<dbReference type="OrthoDB" id="9801795at2"/>
<dbReference type="Gene3D" id="3.40.1080.10">
    <property type="entry name" value="Glutaconate Coenzyme A-transferase"/>
    <property type="match status" value="1"/>
</dbReference>
<dbReference type="InterPro" id="IPR026888">
    <property type="entry name" value="AcetylCoA_hyd_C"/>
</dbReference>
<evidence type="ECO:0000256" key="1">
    <source>
        <dbReference type="ARBA" id="ARBA00009632"/>
    </source>
</evidence>
<keyword evidence="6" id="KW-1185">Reference proteome</keyword>
<dbReference type="InterPro" id="IPR038460">
    <property type="entry name" value="AcetylCoA_hyd_C_sf"/>
</dbReference>
<feature type="domain" description="Acetyl-CoA hydrolase/transferase C-terminal" evidence="4">
    <location>
        <begin position="284"/>
        <end position="435"/>
    </location>
</feature>
<dbReference type="Proteomes" id="UP000184148">
    <property type="component" value="Unassembled WGS sequence"/>
</dbReference>
<gene>
    <name evidence="5" type="ORF">SAMN02745133_01034</name>
</gene>
<dbReference type="AlphaFoldDB" id="A0A1M4VXH9"/>
<dbReference type="SUPFAM" id="SSF100950">
    <property type="entry name" value="NagB/RpiA/CoA transferase-like"/>
    <property type="match status" value="2"/>
</dbReference>
<dbReference type="PANTHER" id="PTHR21432">
    <property type="entry name" value="ACETYL-COA HYDROLASE-RELATED"/>
    <property type="match status" value="1"/>
</dbReference>
<dbReference type="RefSeq" id="WP_073236772.1">
    <property type="nucleotide sequence ID" value="NZ_FQUY01000005.1"/>
</dbReference>
<evidence type="ECO:0000313" key="5">
    <source>
        <dbReference type="EMBL" id="SHE73784.1"/>
    </source>
</evidence>
<evidence type="ECO:0000256" key="2">
    <source>
        <dbReference type="ARBA" id="ARBA00022679"/>
    </source>
</evidence>
<proteinExistence type="inferred from homology"/>
<keyword evidence="2" id="KW-0808">Transferase</keyword>
<accession>A0A1M4VXH9</accession>
<reference evidence="6" key="1">
    <citation type="submission" date="2016-11" db="EMBL/GenBank/DDBJ databases">
        <authorList>
            <person name="Varghese N."/>
            <person name="Submissions S."/>
        </authorList>
    </citation>
    <scope>NUCLEOTIDE SEQUENCE [LARGE SCALE GENOMIC DNA]</scope>
    <source>
        <strain evidence="6">DSM 12395</strain>
    </source>
</reference>
<dbReference type="Pfam" id="PF02550">
    <property type="entry name" value="AcetylCoA_hydro"/>
    <property type="match status" value="1"/>
</dbReference>
<keyword evidence="5" id="KW-0378">Hydrolase</keyword>
<dbReference type="PANTHER" id="PTHR21432:SF20">
    <property type="entry name" value="ACETYL-COA HYDROLASE"/>
    <property type="match status" value="1"/>
</dbReference>
<dbReference type="InterPro" id="IPR003702">
    <property type="entry name" value="ActCoA_hydro_N"/>
</dbReference>
<evidence type="ECO:0000259" key="3">
    <source>
        <dbReference type="Pfam" id="PF02550"/>
    </source>
</evidence>
<evidence type="ECO:0000313" key="6">
    <source>
        <dbReference type="Proteomes" id="UP000184148"/>
    </source>
</evidence>
<organism evidence="5 6">
    <name type="scientific">Desulforamulus putei DSM 12395</name>
    <dbReference type="NCBI Taxonomy" id="1121429"/>
    <lineage>
        <taxon>Bacteria</taxon>
        <taxon>Bacillati</taxon>
        <taxon>Bacillota</taxon>
        <taxon>Clostridia</taxon>
        <taxon>Eubacteriales</taxon>
        <taxon>Peptococcaceae</taxon>
        <taxon>Desulforamulus</taxon>
    </lineage>
</organism>
<dbReference type="Pfam" id="PF13336">
    <property type="entry name" value="AcetylCoA_hyd_C"/>
    <property type="match status" value="1"/>
</dbReference>
<protein>
    <submittedName>
        <fullName evidence="5">Acyl-CoA hydrolase</fullName>
    </submittedName>
</protein>
<dbReference type="InterPro" id="IPR046433">
    <property type="entry name" value="ActCoA_hydro"/>
</dbReference>
<dbReference type="GO" id="GO:0016787">
    <property type="term" value="F:hydrolase activity"/>
    <property type="evidence" value="ECO:0007669"/>
    <property type="project" value="UniProtKB-KW"/>
</dbReference>
<dbReference type="Gene3D" id="3.40.1080.20">
    <property type="entry name" value="Acetyl-CoA hydrolase/transferase C-terminal domain"/>
    <property type="match status" value="1"/>
</dbReference>
<evidence type="ECO:0000259" key="4">
    <source>
        <dbReference type="Pfam" id="PF13336"/>
    </source>
</evidence>
<dbReference type="Gene3D" id="3.30.750.70">
    <property type="entry name" value="4-hydroxybutyrate coenzyme like domains"/>
    <property type="match status" value="1"/>
</dbReference>
<dbReference type="GO" id="GO:0008775">
    <property type="term" value="F:acetate CoA-transferase activity"/>
    <property type="evidence" value="ECO:0007669"/>
    <property type="project" value="InterPro"/>
</dbReference>
<dbReference type="EMBL" id="FQUY01000005">
    <property type="protein sequence ID" value="SHE73784.1"/>
    <property type="molecule type" value="Genomic_DNA"/>
</dbReference>
<dbReference type="InterPro" id="IPR037171">
    <property type="entry name" value="NagB/RpiA_transferase-like"/>
</dbReference>
<dbReference type="STRING" id="1121429.SAMN02745133_01034"/>
<sequence length="441" mass="48187">MAWQDRGNVTSNPVLLRDQYNAKLVTAAEAVTCIQSGNDVVVAFGVAETPVLLDAMVSRKDELRDVRIHQMIPMRTVKYLEPGMEEHFTHVSWFTSGASRNGVQTGRFDIMPNYFYLSPRLFAEYIEVDVLMATVSPMDKYGFFSFGTSIDYTTTVAQKAKKIILVVNPHMPRTHGNTFIHVTQADYIVEDDSPLPELPAKEPGPEDLAIGQYVAELIEDGSTLQLGIGKIPNAVAQALLNKRNLGIHSEILTDGMVDLIEAGAVTNNAKSIHHGKAVACAALGTRKLYNFINDNPMFELHPVSYTNNPNIIGKNIKMVSINATVEVDLLGQCASETIGPVQYSGTGGQVDFVRGAVQAPGGKAFIVLHSTVKGKSKIVPMFREGTVITTSKNDVDYVVTEYGVAKLSGRTFKQRAEALISIAHPDHRAELREAAKKMGLL</sequence>
<dbReference type="GO" id="GO:0006083">
    <property type="term" value="P:acetate metabolic process"/>
    <property type="evidence" value="ECO:0007669"/>
    <property type="project" value="InterPro"/>
</dbReference>
<feature type="domain" description="Acetyl-CoA hydrolase/transferase N-terminal" evidence="3">
    <location>
        <begin position="17"/>
        <end position="192"/>
    </location>
</feature>
<name>A0A1M4VXH9_9FIRM</name>